<dbReference type="Pfam" id="PF12702">
    <property type="entry name" value="Lipocalin_3"/>
    <property type="match status" value="1"/>
</dbReference>
<feature type="domain" description="Lipocalin-like" evidence="2">
    <location>
        <begin position="40"/>
        <end position="135"/>
    </location>
</feature>
<dbReference type="EMBL" id="MBDS01000004">
    <property type="protein sequence ID" value="OPB91622.1"/>
    <property type="molecule type" value="Genomic_DNA"/>
</dbReference>
<name>A0AAJ3NEV7_9FLAO</name>
<evidence type="ECO:0000313" key="6">
    <source>
        <dbReference type="Proteomes" id="UP000190816"/>
    </source>
</evidence>
<keyword evidence="5" id="KW-1185">Reference proteome</keyword>
<dbReference type="Gene3D" id="2.40.128.280">
    <property type="match status" value="1"/>
</dbReference>
<dbReference type="AlphaFoldDB" id="A0AAJ3NEV7"/>
<evidence type="ECO:0000259" key="2">
    <source>
        <dbReference type="Pfam" id="PF12702"/>
    </source>
</evidence>
<dbReference type="RefSeq" id="WP_078404155.1">
    <property type="nucleotide sequence ID" value="NZ_CP016377.1"/>
</dbReference>
<feature type="compositionally biased region" description="Polar residues" evidence="1">
    <location>
        <begin position="132"/>
        <end position="146"/>
    </location>
</feature>
<accession>A0AAJ3NEV7</accession>
<evidence type="ECO:0000313" key="3">
    <source>
        <dbReference type="EMBL" id="OPB78946.1"/>
    </source>
</evidence>
<dbReference type="Proteomes" id="UP000190816">
    <property type="component" value="Unassembled WGS sequence"/>
</dbReference>
<sequence>MTKLKNTSIILLALCVACKSPSSKESETLSPDSLTPEINKEKLFDKWYQPIPGQEPELQGIELKQNGTASSINTHTLKYDKWKLSKDTLFLWSHSEGVKERTEIIDVFLIKKLTNSELILSPLKGDSDSEQRYTNSIENSTNEQSH</sequence>
<dbReference type="KEGG" id="ego:BBD34_14650"/>
<proteinExistence type="predicted"/>
<comment type="caution">
    <text evidence="3">The sequence shown here is derived from an EMBL/GenBank/DDBJ whole genome shotgun (WGS) entry which is preliminary data.</text>
</comment>
<dbReference type="InterPro" id="IPR024311">
    <property type="entry name" value="Lipocalin-like"/>
</dbReference>
<feature type="region of interest" description="Disordered" evidence="1">
    <location>
        <begin position="124"/>
        <end position="146"/>
    </location>
</feature>
<gene>
    <name evidence="3" type="ORF">BAY32_19005</name>
    <name evidence="4" type="ORF">BB021_17055</name>
</gene>
<reference evidence="4 5" key="2">
    <citation type="submission" date="2016-07" db="EMBL/GenBank/DDBJ databases">
        <title>Revisiting the Taxonomy of the Elizabethkingia Genus based on Whole-Genome Sequencing, Optical Mapping, and MALDI-TOF.</title>
        <authorList>
            <person name="Nicholson A.C."/>
        </authorList>
    </citation>
    <scope>NUCLEOTIDE SEQUENCE [LARGE SCALE GENOMIC DNA]</scope>
    <source>
        <strain evidence="4 5">C1558</strain>
    </source>
</reference>
<organism evidence="3 6">
    <name type="scientific">Elizabethkingia ursingii</name>
    <dbReference type="NCBI Taxonomy" id="1756150"/>
    <lineage>
        <taxon>Bacteria</taxon>
        <taxon>Pseudomonadati</taxon>
        <taxon>Bacteroidota</taxon>
        <taxon>Flavobacteriia</taxon>
        <taxon>Flavobacteriales</taxon>
        <taxon>Weeksellaceae</taxon>
        <taxon>Elizabethkingia</taxon>
    </lineage>
</organism>
<evidence type="ECO:0000313" key="5">
    <source>
        <dbReference type="Proteomes" id="UP000190016"/>
    </source>
</evidence>
<evidence type="ECO:0000313" key="4">
    <source>
        <dbReference type="EMBL" id="OPB91622.1"/>
    </source>
</evidence>
<evidence type="ECO:0000256" key="1">
    <source>
        <dbReference type="SAM" id="MobiDB-lite"/>
    </source>
</evidence>
<dbReference type="Proteomes" id="UP000190016">
    <property type="component" value="Unassembled WGS sequence"/>
</dbReference>
<dbReference type="EMBL" id="MAIC01000007">
    <property type="protein sequence ID" value="OPB78946.1"/>
    <property type="molecule type" value="Genomic_DNA"/>
</dbReference>
<reference evidence="3 6" key="1">
    <citation type="submission" date="2016-06" db="EMBL/GenBank/DDBJ databases">
        <authorList>
            <person name="Nicholson A.C."/>
        </authorList>
    </citation>
    <scope>NUCLEOTIDE SEQUENCE [LARGE SCALE GENOMIC DNA]</scope>
    <source>
        <strain evidence="3 6">G4123</strain>
    </source>
</reference>
<protein>
    <recommendedName>
        <fullName evidence="2">Lipocalin-like domain-containing protein</fullName>
    </recommendedName>
</protein>